<evidence type="ECO:0000313" key="2">
    <source>
        <dbReference type="EMBL" id="QHT13822.1"/>
    </source>
</evidence>
<feature type="transmembrane region" description="Helical" evidence="1">
    <location>
        <begin position="12"/>
        <end position="31"/>
    </location>
</feature>
<organism evidence="2">
    <name type="scientific">viral metagenome</name>
    <dbReference type="NCBI Taxonomy" id="1070528"/>
    <lineage>
        <taxon>unclassified sequences</taxon>
        <taxon>metagenomes</taxon>
        <taxon>organismal metagenomes</taxon>
    </lineage>
</organism>
<keyword evidence="1" id="KW-0812">Transmembrane</keyword>
<evidence type="ECO:0000256" key="1">
    <source>
        <dbReference type="SAM" id="Phobius"/>
    </source>
</evidence>
<accession>A0A6C0DBP2</accession>
<sequence>MEFPKILKSFTNLELILLGCFIIYVVFPISTPPFLEGFIESSLGMMLLFLVTIFLFFYTNPILGVIFVFVAYELLRRSSHISGKTAIIQHTPSQFMKDVEMASMNPPKKETLEEEIVEKMAPIGKSDMSVYTPSSFKPVAENVGSASLV</sequence>
<dbReference type="EMBL" id="MN739577">
    <property type="protein sequence ID" value="QHT13822.1"/>
    <property type="molecule type" value="Genomic_DNA"/>
</dbReference>
<proteinExistence type="predicted"/>
<protein>
    <submittedName>
        <fullName evidence="2">Uncharacterized protein</fullName>
    </submittedName>
</protein>
<reference evidence="2" key="1">
    <citation type="journal article" date="2020" name="Nature">
        <title>Giant virus diversity and host interactions through global metagenomics.</title>
        <authorList>
            <person name="Schulz F."/>
            <person name="Roux S."/>
            <person name="Paez-Espino D."/>
            <person name="Jungbluth S."/>
            <person name="Walsh D.A."/>
            <person name="Denef V.J."/>
            <person name="McMahon K.D."/>
            <person name="Konstantinidis K.T."/>
            <person name="Eloe-Fadrosh E.A."/>
            <person name="Kyrpides N.C."/>
            <person name="Woyke T."/>
        </authorList>
    </citation>
    <scope>NUCLEOTIDE SEQUENCE</scope>
    <source>
        <strain evidence="2">GVMAG-M-3300023174-134</strain>
    </source>
</reference>
<feature type="transmembrane region" description="Helical" evidence="1">
    <location>
        <begin position="43"/>
        <end position="72"/>
    </location>
</feature>
<keyword evidence="1" id="KW-1133">Transmembrane helix</keyword>
<name>A0A6C0DBP2_9ZZZZ</name>
<dbReference type="AlphaFoldDB" id="A0A6C0DBP2"/>
<keyword evidence="1" id="KW-0472">Membrane</keyword>